<reference evidence="2" key="1">
    <citation type="journal article" date="2014" name="Int. J. Syst. Evol. Microbiol.">
        <title>Complete genome sequence of Corynebacterium casei LMG S-19264T (=DSM 44701T), isolated from a smear-ripened cheese.</title>
        <authorList>
            <consortium name="US DOE Joint Genome Institute (JGI-PGF)"/>
            <person name="Walter F."/>
            <person name="Albersmeier A."/>
            <person name="Kalinowski J."/>
            <person name="Ruckert C."/>
        </authorList>
    </citation>
    <scope>NUCLEOTIDE SEQUENCE</scope>
    <source>
        <strain evidence="2">CGMCC 1.6333</strain>
    </source>
</reference>
<dbReference type="RefSeq" id="WP_117152089.1">
    <property type="nucleotide sequence ID" value="NZ_BMLG01000001.1"/>
</dbReference>
<dbReference type="PIRSF" id="PIRSF010606">
    <property type="entry name" value="Spore_coat_CotJB"/>
    <property type="match status" value="1"/>
</dbReference>
<comment type="caution">
    <text evidence="2">The sequence shown here is derived from an EMBL/GenBank/DDBJ whole genome shotgun (WGS) entry which is preliminary data.</text>
</comment>
<name>A0A917TH42_9BACI</name>
<gene>
    <name evidence="2" type="primary">cotJB</name>
    <name evidence="2" type="ORF">GCM10011351_05640</name>
</gene>
<protein>
    <submittedName>
        <fullName evidence="2">Spore coat protein CotJB</fullName>
    </submittedName>
</protein>
<dbReference type="InterPro" id="IPR024207">
    <property type="entry name" value="CotJB_dom"/>
</dbReference>
<accession>A0A917TH42</accession>
<keyword evidence="2" id="KW-0946">Virion</keyword>
<evidence type="ECO:0000313" key="3">
    <source>
        <dbReference type="Proteomes" id="UP000618460"/>
    </source>
</evidence>
<dbReference type="Pfam" id="PF12652">
    <property type="entry name" value="CotJB"/>
    <property type="match status" value="1"/>
</dbReference>
<proteinExistence type="predicted"/>
<evidence type="ECO:0000313" key="2">
    <source>
        <dbReference type="EMBL" id="GGM22665.1"/>
    </source>
</evidence>
<dbReference type="AlphaFoldDB" id="A0A917TH42"/>
<dbReference type="EMBL" id="BMLG01000001">
    <property type="protein sequence ID" value="GGM22665.1"/>
    <property type="molecule type" value="Genomic_DNA"/>
</dbReference>
<dbReference type="Proteomes" id="UP000618460">
    <property type="component" value="Unassembled WGS sequence"/>
</dbReference>
<reference evidence="2" key="2">
    <citation type="submission" date="2020-09" db="EMBL/GenBank/DDBJ databases">
        <authorList>
            <person name="Sun Q."/>
            <person name="Zhou Y."/>
        </authorList>
    </citation>
    <scope>NUCLEOTIDE SEQUENCE</scope>
    <source>
        <strain evidence="2">CGMCC 1.6333</strain>
    </source>
</reference>
<organism evidence="2 3">
    <name type="scientific">Paraliobacillus quinghaiensis</name>
    <dbReference type="NCBI Taxonomy" id="470815"/>
    <lineage>
        <taxon>Bacteria</taxon>
        <taxon>Bacillati</taxon>
        <taxon>Bacillota</taxon>
        <taxon>Bacilli</taxon>
        <taxon>Bacillales</taxon>
        <taxon>Bacillaceae</taxon>
        <taxon>Paraliobacillus</taxon>
    </lineage>
</organism>
<keyword evidence="2" id="KW-0167">Capsid protein</keyword>
<dbReference type="InterPro" id="IPR016571">
    <property type="entry name" value="Spore_coat_assembly_CotJB"/>
</dbReference>
<dbReference type="OrthoDB" id="9804099at2"/>
<evidence type="ECO:0000259" key="1">
    <source>
        <dbReference type="Pfam" id="PF12652"/>
    </source>
</evidence>
<keyword evidence="3" id="KW-1185">Reference proteome</keyword>
<feature type="domain" description="Protein CotJB" evidence="1">
    <location>
        <begin position="13"/>
        <end position="88"/>
    </location>
</feature>
<sequence length="89" mass="10705">MSTPKQVPQEYYDLLEEIQAIDFVLVELNLYLNTHPNDTEAIQQFNQCSYESRKLKKQFEKKFGPLMHFGKSYSGYSWNWDNPPWPWQV</sequence>